<dbReference type="InterPro" id="IPR035926">
    <property type="entry name" value="NusB-like_sf"/>
</dbReference>
<feature type="domain" description="SAM-dependent MTase RsmB/NOP-type" evidence="10">
    <location>
        <begin position="269"/>
        <end position="543"/>
    </location>
</feature>
<dbReference type="PANTHER" id="PTHR22807:SF61">
    <property type="entry name" value="NOL1_NOP2_SUN FAMILY PROTEIN _ ANTITERMINATION NUSB DOMAIN-CONTAINING PROTEIN"/>
    <property type="match status" value="1"/>
</dbReference>
<dbReference type="PROSITE" id="PS01153">
    <property type="entry name" value="NOL1_NOP2_SUN"/>
    <property type="match status" value="1"/>
</dbReference>
<keyword evidence="4" id="KW-0698">rRNA processing</keyword>
<dbReference type="Pfam" id="PF01029">
    <property type="entry name" value="NusB"/>
    <property type="match status" value="1"/>
</dbReference>
<dbReference type="PROSITE" id="PS51686">
    <property type="entry name" value="SAM_MT_RSMB_NOP"/>
    <property type="match status" value="1"/>
</dbReference>
<dbReference type="InterPro" id="IPR001678">
    <property type="entry name" value="MeTrfase_RsmB-F_NOP2_dom"/>
</dbReference>
<protein>
    <submittedName>
        <fullName evidence="11">S-adenosyl-L-methionine-dependent methyltransferase</fullName>
    </submittedName>
</protein>
<dbReference type="SUPFAM" id="SSF48013">
    <property type="entry name" value="NusB-like"/>
    <property type="match status" value="1"/>
</dbReference>
<comment type="caution">
    <text evidence="9">Lacks conserved residue(s) required for the propagation of feature annotation.</text>
</comment>
<comment type="similarity">
    <text evidence="2 9">Belongs to the class I-like SAM-binding methyltransferase superfamily. RsmB/NOP family.</text>
</comment>
<gene>
    <name evidence="11" type="ORF">A3770_06p44250</name>
</gene>
<dbReference type="InterPro" id="IPR023267">
    <property type="entry name" value="RCMT"/>
</dbReference>
<feature type="binding site" evidence="9">
    <location>
        <position position="432"/>
    </location>
    <ligand>
        <name>S-adenosyl-L-methionine</name>
        <dbReference type="ChEBI" id="CHEBI:59789"/>
    </ligand>
</feature>
<dbReference type="PANTHER" id="PTHR22807">
    <property type="entry name" value="NOP2 YEAST -RELATED NOL1/NOP2/FMU SUN DOMAIN-CONTAINING"/>
    <property type="match status" value="1"/>
</dbReference>
<dbReference type="Pfam" id="PF22458">
    <property type="entry name" value="RsmF-B_ferredox"/>
    <property type="match status" value="1"/>
</dbReference>
<evidence type="ECO:0000259" key="10">
    <source>
        <dbReference type="PROSITE" id="PS51686"/>
    </source>
</evidence>
<evidence type="ECO:0000256" key="8">
    <source>
        <dbReference type="ARBA" id="ARBA00022884"/>
    </source>
</evidence>
<evidence type="ECO:0000256" key="3">
    <source>
        <dbReference type="ARBA" id="ARBA00022490"/>
    </source>
</evidence>
<dbReference type="FunFam" id="3.40.50.150:FF:000022">
    <property type="entry name" value="Ribosomal RNA small subunit methyltransferase B"/>
    <property type="match status" value="1"/>
</dbReference>
<dbReference type="InterPro" id="IPR049560">
    <property type="entry name" value="MeTrfase_RsmB-F_NOP2_cat"/>
</dbReference>
<dbReference type="Gene3D" id="1.10.940.10">
    <property type="entry name" value="NusB-like"/>
    <property type="match status" value="1"/>
</dbReference>
<name>A0A5B8MND1_9CHLO</name>
<dbReference type="InterPro" id="IPR006027">
    <property type="entry name" value="NusB_RsmB_TIM44"/>
</dbReference>
<dbReference type="Gene3D" id="3.40.50.150">
    <property type="entry name" value="Vaccinia Virus protein VP39"/>
    <property type="match status" value="1"/>
</dbReference>
<dbReference type="PRINTS" id="PR02008">
    <property type="entry name" value="RCMTFAMILY"/>
</dbReference>
<dbReference type="GO" id="GO:0001510">
    <property type="term" value="P:RNA methylation"/>
    <property type="evidence" value="ECO:0007669"/>
    <property type="project" value="InterPro"/>
</dbReference>
<dbReference type="GO" id="GO:0006364">
    <property type="term" value="P:rRNA processing"/>
    <property type="evidence" value="ECO:0007669"/>
    <property type="project" value="UniProtKB-KW"/>
</dbReference>
<evidence type="ECO:0000313" key="12">
    <source>
        <dbReference type="Proteomes" id="UP000316726"/>
    </source>
</evidence>
<dbReference type="GO" id="GO:0008173">
    <property type="term" value="F:RNA methyltransferase activity"/>
    <property type="evidence" value="ECO:0007669"/>
    <property type="project" value="InterPro"/>
</dbReference>
<evidence type="ECO:0000256" key="9">
    <source>
        <dbReference type="PROSITE-ProRule" id="PRU01023"/>
    </source>
</evidence>
<evidence type="ECO:0000256" key="1">
    <source>
        <dbReference type="ARBA" id="ARBA00004496"/>
    </source>
</evidence>
<keyword evidence="8 9" id="KW-0694">RNA-binding</keyword>
<dbReference type="STRING" id="1764295.A0A5B8MND1"/>
<evidence type="ECO:0000256" key="2">
    <source>
        <dbReference type="ARBA" id="ARBA00007494"/>
    </source>
</evidence>
<dbReference type="InterPro" id="IPR018314">
    <property type="entry name" value="RsmB/NOL1/NOP2-like_CS"/>
</dbReference>
<evidence type="ECO:0000256" key="4">
    <source>
        <dbReference type="ARBA" id="ARBA00022552"/>
    </source>
</evidence>
<dbReference type="InterPro" id="IPR054728">
    <property type="entry name" value="RsmB-like_ferredoxin"/>
</dbReference>
<dbReference type="Pfam" id="PF01189">
    <property type="entry name" value="Methyltr_RsmB-F"/>
    <property type="match status" value="1"/>
</dbReference>
<dbReference type="SUPFAM" id="SSF53335">
    <property type="entry name" value="S-adenosyl-L-methionine-dependent methyltransferases"/>
    <property type="match status" value="1"/>
</dbReference>
<comment type="subcellular location">
    <subcellularLocation>
        <location evidence="1">Cytoplasm</location>
    </subcellularLocation>
</comment>
<dbReference type="GO" id="GO:0003723">
    <property type="term" value="F:RNA binding"/>
    <property type="evidence" value="ECO:0007669"/>
    <property type="project" value="UniProtKB-UniRule"/>
</dbReference>
<evidence type="ECO:0000313" key="11">
    <source>
        <dbReference type="EMBL" id="QDZ21907.1"/>
    </source>
</evidence>
<accession>A0A5B8MND1</accession>
<dbReference type="EMBL" id="CP031039">
    <property type="protein sequence ID" value="QDZ21907.1"/>
    <property type="molecule type" value="Genomic_DNA"/>
</dbReference>
<evidence type="ECO:0000256" key="5">
    <source>
        <dbReference type="ARBA" id="ARBA00022603"/>
    </source>
</evidence>
<feature type="binding site" evidence="9">
    <location>
        <begin position="361"/>
        <end position="367"/>
    </location>
    <ligand>
        <name>S-adenosyl-L-methionine</name>
        <dbReference type="ChEBI" id="CHEBI:59789"/>
    </ligand>
</feature>
<organism evidence="11 12">
    <name type="scientific">Chloropicon primus</name>
    <dbReference type="NCBI Taxonomy" id="1764295"/>
    <lineage>
        <taxon>Eukaryota</taxon>
        <taxon>Viridiplantae</taxon>
        <taxon>Chlorophyta</taxon>
        <taxon>Chloropicophyceae</taxon>
        <taxon>Chloropicales</taxon>
        <taxon>Chloropicaceae</taxon>
        <taxon>Chloropicon</taxon>
    </lineage>
</organism>
<keyword evidence="5 9" id="KW-0489">Methyltransferase</keyword>
<dbReference type="Gene3D" id="3.30.70.1170">
    <property type="entry name" value="Sun protein, domain 3"/>
    <property type="match status" value="1"/>
</dbReference>
<evidence type="ECO:0000256" key="6">
    <source>
        <dbReference type="ARBA" id="ARBA00022679"/>
    </source>
</evidence>
<reference evidence="11 12" key="1">
    <citation type="submission" date="2018-07" db="EMBL/GenBank/DDBJ databases">
        <title>The complete nuclear genome of the prasinophyte Chloropicon primus (CCMP1205).</title>
        <authorList>
            <person name="Pombert J.-F."/>
            <person name="Otis C."/>
            <person name="Turmel M."/>
            <person name="Lemieux C."/>
        </authorList>
    </citation>
    <scope>NUCLEOTIDE SEQUENCE [LARGE SCALE GENOMIC DNA]</scope>
    <source>
        <strain evidence="11 12">CCMP1205</strain>
    </source>
</reference>
<feature type="binding site" evidence="9">
    <location>
        <position position="385"/>
    </location>
    <ligand>
        <name>S-adenosyl-L-methionine</name>
        <dbReference type="ChEBI" id="CHEBI:59789"/>
    </ligand>
</feature>
<sequence>MSAFAHAHKRKDLGLQTWRQSGEGGRKWPVERKLPSAAFFNRATRKQLVPLSALQAEKPGSLVSVRGVRGERQQKPEQTVRSLVLAQLLRVEDKGAYAALATGAPSSESRPTDTLSAQDRRDVTRLVSEILRWKRKLDHIIDGLNGDYHRRGASKDGRRGKLPKPFDSRVRQILRMGAYELYFAQKPAYVVNEYVNLAKGIGNARKAAGLINSLLRKVTMYVEEEYSTEDFLAMERAELVEVLGNRHSHPNWLIDRWLTRFGLEDCLDLLEYNNARPRYCLRTNPCHGLDTEEMKRKAEAAGVEFSETSYLEDFIVIEKGLQKVFSAGLMQDRLCSVQDISAGLVVDLMDPKAGEEVLDVCAAPGGKFYYAAARMNYEGKLVALDASRNRMRALENGIRRFPDSLVTETHSVAFEAWSAENEGVLFDKVLVDAPCSGTGVLAKRADLRWRREAEDLQELTEIQSRLLNHAKNHVKVGGILCYSTCSIEEEENSGRIMAFLRENPEFEVEEMPGTLDVKKDGFLQTFPHQHKIDGAFAARLVKRK</sequence>
<proteinExistence type="inferred from homology"/>
<dbReference type="GO" id="GO:0006355">
    <property type="term" value="P:regulation of DNA-templated transcription"/>
    <property type="evidence" value="ECO:0007669"/>
    <property type="project" value="InterPro"/>
</dbReference>
<keyword evidence="12" id="KW-1185">Reference proteome</keyword>
<keyword evidence="6 9" id="KW-0808">Transferase</keyword>
<keyword evidence="7 9" id="KW-0949">S-adenosyl-L-methionine</keyword>
<dbReference type="Proteomes" id="UP000316726">
    <property type="component" value="Chromosome 6"/>
</dbReference>
<keyword evidence="3" id="KW-0963">Cytoplasm</keyword>
<dbReference type="InterPro" id="IPR029063">
    <property type="entry name" value="SAM-dependent_MTases_sf"/>
</dbReference>
<dbReference type="OrthoDB" id="427002at2759"/>
<feature type="active site" description="Nucleophile" evidence="9">
    <location>
        <position position="485"/>
    </location>
</feature>
<evidence type="ECO:0000256" key="7">
    <source>
        <dbReference type="ARBA" id="ARBA00022691"/>
    </source>
</evidence>
<dbReference type="AlphaFoldDB" id="A0A5B8MND1"/>
<dbReference type="GO" id="GO:0005737">
    <property type="term" value="C:cytoplasm"/>
    <property type="evidence" value="ECO:0007669"/>
    <property type="project" value="UniProtKB-SubCell"/>
</dbReference>